<protein>
    <submittedName>
        <fullName evidence="2">GNAT family N-acetyltransferase</fullName>
    </submittedName>
</protein>
<dbReference type="Pfam" id="PF13302">
    <property type="entry name" value="Acetyltransf_3"/>
    <property type="match status" value="1"/>
</dbReference>
<dbReference type="PANTHER" id="PTHR43792">
    <property type="entry name" value="GNAT FAMILY, PUTATIVE (AFU_ORTHOLOGUE AFUA_3G00765)-RELATED-RELATED"/>
    <property type="match status" value="1"/>
</dbReference>
<evidence type="ECO:0000259" key="1">
    <source>
        <dbReference type="PROSITE" id="PS51186"/>
    </source>
</evidence>
<dbReference type="InterPro" id="IPR051531">
    <property type="entry name" value="N-acetyltransferase"/>
</dbReference>
<dbReference type="SUPFAM" id="SSF55729">
    <property type="entry name" value="Acyl-CoA N-acyltransferases (Nat)"/>
    <property type="match status" value="1"/>
</dbReference>
<organism evidence="2 3">
    <name type="scientific">Salinactinospora qingdaonensis</name>
    <dbReference type="NCBI Taxonomy" id="702744"/>
    <lineage>
        <taxon>Bacteria</taxon>
        <taxon>Bacillati</taxon>
        <taxon>Actinomycetota</taxon>
        <taxon>Actinomycetes</taxon>
        <taxon>Streptosporangiales</taxon>
        <taxon>Nocardiopsidaceae</taxon>
        <taxon>Salinactinospora</taxon>
    </lineage>
</organism>
<name>A0ABP7ETR8_9ACTN</name>
<dbReference type="Proteomes" id="UP001500908">
    <property type="component" value="Unassembled WGS sequence"/>
</dbReference>
<sequence>MQRPPATLESADIRLRRWRQDEAEVVYRLVRESYDHLLPWMAWVRDYTRNDARSFIAATVVKWQTGEEFDFAVCVGAGPVGSIGVMMKGPDADHCPPPGGPRSGAEIGYWLHPAHTGHGIMTHAVAMLLEPTFALPGVEWVQIIHDRANAASEGVPRRLGFTQLTRHAPPQSPVTSGEVGEDVVWRITPAELRAGSPPGTSTGG</sequence>
<proteinExistence type="predicted"/>
<dbReference type="EMBL" id="BAABDD010000001">
    <property type="protein sequence ID" value="GAA3724684.1"/>
    <property type="molecule type" value="Genomic_DNA"/>
</dbReference>
<dbReference type="PROSITE" id="PS51186">
    <property type="entry name" value="GNAT"/>
    <property type="match status" value="1"/>
</dbReference>
<keyword evidence="3" id="KW-1185">Reference proteome</keyword>
<dbReference type="RefSeq" id="WP_344966287.1">
    <property type="nucleotide sequence ID" value="NZ_BAABDD010000001.1"/>
</dbReference>
<comment type="caution">
    <text evidence="2">The sequence shown here is derived from an EMBL/GenBank/DDBJ whole genome shotgun (WGS) entry which is preliminary data.</text>
</comment>
<feature type="domain" description="N-acetyltransferase" evidence="1">
    <location>
        <begin position="13"/>
        <end position="190"/>
    </location>
</feature>
<evidence type="ECO:0000313" key="2">
    <source>
        <dbReference type="EMBL" id="GAA3724684.1"/>
    </source>
</evidence>
<gene>
    <name evidence="2" type="ORF">GCM10022402_01640</name>
</gene>
<dbReference type="InterPro" id="IPR016181">
    <property type="entry name" value="Acyl_CoA_acyltransferase"/>
</dbReference>
<evidence type="ECO:0000313" key="3">
    <source>
        <dbReference type="Proteomes" id="UP001500908"/>
    </source>
</evidence>
<dbReference type="Gene3D" id="3.40.630.30">
    <property type="match status" value="1"/>
</dbReference>
<dbReference type="InterPro" id="IPR000182">
    <property type="entry name" value="GNAT_dom"/>
</dbReference>
<reference evidence="3" key="1">
    <citation type="journal article" date="2019" name="Int. J. Syst. Evol. Microbiol.">
        <title>The Global Catalogue of Microorganisms (GCM) 10K type strain sequencing project: providing services to taxonomists for standard genome sequencing and annotation.</title>
        <authorList>
            <consortium name="The Broad Institute Genomics Platform"/>
            <consortium name="The Broad Institute Genome Sequencing Center for Infectious Disease"/>
            <person name="Wu L."/>
            <person name="Ma J."/>
        </authorList>
    </citation>
    <scope>NUCLEOTIDE SEQUENCE [LARGE SCALE GENOMIC DNA]</scope>
    <source>
        <strain evidence="3">JCM 17137</strain>
    </source>
</reference>
<accession>A0ABP7ETR8</accession>